<sequence>MAKVDVKCPFCQQTPPVKKQGLGSTGHQRYRCQECCRSFQLDYEYRACHPGTKDKILDLTMNNAGIRDTARALHISINAVVRTLKSMVSPVFATLILTHVGLPKSI</sequence>
<comment type="caution">
    <text evidence="7">The sequence shown here is derived from an EMBL/GenBank/DDBJ whole genome shotgun (WGS) entry which is preliminary data.</text>
</comment>
<feature type="domain" description="Insertion element IS1 protein InsA helix-turn-helix" evidence="6">
    <location>
        <begin position="43"/>
        <end position="86"/>
    </location>
</feature>
<keyword evidence="4" id="KW-0233">DNA recombination</keyword>
<gene>
    <name evidence="7" type="primary">insA</name>
    <name evidence="7" type="ORF">XBP1_1210031</name>
</gene>
<feature type="domain" description="InsA N-terminal zinc ribbon" evidence="5">
    <location>
        <begin position="1"/>
        <end position="35"/>
    </location>
</feature>
<dbReference type="InterPro" id="IPR024431">
    <property type="entry name" value="InsA_HTH_dom"/>
</dbReference>
<reference evidence="7" key="1">
    <citation type="submission" date="2013-07" db="EMBL/GenBank/DDBJ databases">
        <title>Sub-species coevolution in mutualistic symbiosis.</title>
        <authorList>
            <person name="Murfin K."/>
            <person name="Klassen J."/>
            <person name="Lee M."/>
            <person name="Forst S."/>
            <person name="Stock P."/>
            <person name="Goodrich-Blair H."/>
        </authorList>
    </citation>
    <scope>NUCLEOTIDE SEQUENCE [LARGE SCALE GENOMIC DNA]</scope>
    <source>
        <strain evidence="7">Puntauvense</strain>
    </source>
</reference>
<dbReference type="AlphaFoldDB" id="A0A077NBL4"/>
<comment type="function">
    <text evidence="1">Absolutely required for transposition of IS1.</text>
</comment>
<keyword evidence="3" id="KW-0815">Transposition</keyword>
<dbReference type="Pfam" id="PF12759">
    <property type="entry name" value="HTH_Tnp_IS1"/>
    <property type="match status" value="1"/>
</dbReference>
<evidence type="ECO:0000256" key="4">
    <source>
        <dbReference type="ARBA" id="ARBA00023172"/>
    </source>
</evidence>
<evidence type="ECO:0000256" key="1">
    <source>
        <dbReference type="ARBA" id="ARBA00004091"/>
    </source>
</evidence>
<dbReference type="InterPro" id="IPR003220">
    <property type="entry name" value="InsA_N_dom_Znf"/>
</dbReference>
<comment type="similarity">
    <text evidence="2">Belongs to the IS1 elements InsA family.</text>
</comment>
<evidence type="ECO:0000259" key="6">
    <source>
        <dbReference type="Pfam" id="PF12759"/>
    </source>
</evidence>
<dbReference type="EMBL" id="CBSW010000026">
    <property type="protein sequence ID" value="CDG95355.1"/>
    <property type="molecule type" value="Genomic_DNA"/>
</dbReference>
<dbReference type="PANTHER" id="PTHR47923">
    <property type="entry name" value="INSERTION ELEMENT IS1 1 PROTEIN INSA-RELATED"/>
    <property type="match status" value="1"/>
</dbReference>
<evidence type="ECO:0000256" key="2">
    <source>
        <dbReference type="ARBA" id="ARBA00006212"/>
    </source>
</evidence>
<proteinExistence type="inferred from homology"/>
<dbReference type="InterPro" id="IPR051252">
    <property type="entry name" value="IS1_transposase_InsA"/>
</dbReference>
<evidence type="ECO:0000256" key="3">
    <source>
        <dbReference type="ARBA" id="ARBA00022578"/>
    </source>
</evidence>
<dbReference type="Pfam" id="PF03811">
    <property type="entry name" value="Zn_ribbon_InsA"/>
    <property type="match status" value="1"/>
</dbReference>
<evidence type="ECO:0000313" key="8">
    <source>
        <dbReference type="Proteomes" id="UP000028511"/>
    </source>
</evidence>
<organism evidence="7 8">
    <name type="scientific">Xenorhabdus bovienii str. puntauvense</name>
    <dbReference type="NCBI Taxonomy" id="1398201"/>
    <lineage>
        <taxon>Bacteria</taxon>
        <taxon>Pseudomonadati</taxon>
        <taxon>Pseudomonadota</taxon>
        <taxon>Gammaproteobacteria</taxon>
        <taxon>Enterobacterales</taxon>
        <taxon>Morganellaceae</taxon>
        <taxon>Xenorhabdus</taxon>
    </lineage>
</organism>
<accession>A0A077NBL4</accession>
<dbReference type="GO" id="GO:0006313">
    <property type="term" value="P:DNA transposition"/>
    <property type="evidence" value="ECO:0007669"/>
    <property type="project" value="InterPro"/>
</dbReference>
<protein>
    <submittedName>
        <fullName evidence="7">Insertion element iso-IS1N protein InsA</fullName>
    </submittedName>
</protein>
<dbReference type="HOGENOM" id="CLU_076276_6_0_6"/>
<name>A0A077NBL4_XENBV</name>
<dbReference type="PANTHER" id="PTHR47923:SF1">
    <property type="entry name" value="INSERTION ELEMENT IS1 1 PROTEIN INSA-RELATED"/>
    <property type="match status" value="1"/>
</dbReference>
<dbReference type="Proteomes" id="UP000028511">
    <property type="component" value="Unassembled WGS sequence"/>
</dbReference>
<evidence type="ECO:0000259" key="5">
    <source>
        <dbReference type="Pfam" id="PF03811"/>
    </source>
</evidence>
<evidence type="ECO:0000313" key="7">
    <source>
        <dbReference type="EMBL" id="CDG95355.1"/>
    </source>
</evidence>